<dbReference type="PROSITE" id="PS51192">
    <property type="entry name" value="HELICASE_ATP_BIND_1"/>
    <property type="match status" value="1"/>
</dbReference>
<evidence type="ECO:0000256" key="8">
    <source>
        <dbReference type="ARBA" id="ARBA00022840"/>
    </source>
</evidence>
<dbReference type="PANTHER" id="PTHR13710:SF105">
    <property type="entry name" value="ATP-DEPENDENT DNA HELICASE Q1"/>
    <property type="match status" value="1"/>
</dbReference>
<dbReference type="PATRIC" id="fig|29290.4.peg.6485"/>
<gene>
    <name evidence="20" type="ORF">MBAV_004899</name>
</gene>
<dbReference type="SMART" id="SM00341">
    <property type="entry name" value="HRDC"/>
    <property type="match status" value="1"/>
</dbReference>
<dbReference type="GO" id="GO:0006310">
    <property type="term" value="P:DNA recombination"/>
    <property type="evidence" value="ECO:0007669"/>
    <property type="project" value="InterPro"/>
</dbReference>
<name>A0A0F3GLZ5_9BACT</name>
<comment type="caution">
    <text evidence="20">The sequence shown here is derived from an EMBL/GenBank/DDBJ whole genome shotgun (WGS) entry which is preliminary data.</text>
</comment>
<comment type="catalytic activity">
    <reaction evidence="12">
        <text>Couples ATP hydrolysis with the unwinding of duplex DNA by translocating in the 3'-5' direction.</text>
        <dbReference type="EC" id="5.6.2.4"/>
    </reaction>
</comment>
<keyword evidence="11" id="KW-0413">Isomerase</keyword>
<dbReference type="Gene3D" id="3.40.50.300">
    <property type="entry name" value="P-loop containing nucleotide triphosphate hydrolases"/>
    <property type="match status" value="2"/>
</dbReference>
<dbReference type="SUPFAM" id="SSF47819">
    <property type="entry name" value="HRDC-like"/>
    <property type="match status" value="1"/>
</dbReference>
<dbReference type="PANTHER" id="PTHR13710">
    <property type="entry name" value="DNA HELICASE RECQ FAMILY MEMBER"/>
    <property type="match status" value="1"/>
</dbReference>
<evidence type="ECO:0000313" key="20">
    <source>
        <dbReference type="EMBL" id="KJU82906.1"/>
    </source>
</evidence>
<keyword evidence="8" id="KW-0067">ATP-binding</keyword>
<dbReference type="InterPro" id="IPR014001">
    <property type="entry name" value="Helicase_ATP-bd"/>
</dbReference>
<keyword evidence="5" id="KW-0227">DNA damage</keyword>
<dbReference type="InterPro" id="IPR002121">
    <property type="entry name" value="HRDC_dom"/>
</dbReference>
<evidence type="ECO:0000256" key="6">
    <source>
        <dbReference type="ARBA" id="ARBA00022801"/>
    </source>
</evidence>
<evidence type="ECO:0000256" key="4">
    <source>
        <dbReference type="ARBA" id="ARBA00022741"/>
    </source>
</evidence>
<dbReference type="GO" id="GO:0005737">
    <property type="term" value="C:cytoplasm"/>
    <property type="evidence" value="ECO:0007669"/>
    <property type="project" value="TreeGrafter"/>
</dbReference>
<evidence type="ECO:0000259" key="19">
    <source>
        <dbReference type="PROSITE" id="PS51194"/>
    </source>
</evidence>
<dbReference type="GO" id="GO:0003677">
    <property type="term" value="F:DNA binding"/>
    <property type="evidence" value="ECO:0007669"/>
    <property type="project" value="UniProtKB-KW"/>
</dbReference>
<dbReference type="InterPro" id="IPR027417">
    <property type="entry name" value="P-loop_NTPase"/>
</dbReference>
<dbReference type="InterPro" id="IPR032284">
    <property type="entry name" value="RecQ_Zn-bd"/>
</dbReference>
<reference evidence="20 21" key="1">
    <citation type="submission" date="2015-02" db="EMBL/GenBank/DDBJ databases">
        <title>Single-cell genomics of uncultivated deep-branching MTB reveals a conserved set of magnetosome genes.</title>
        <authorList>
            <person name="Kolinko S."/>
            <person name="Richter M."/>
            <person name="Glockner F.O."/>
            <person name="Brachmann A."/>
            <person name="Schuler D."/>
        </authorList>
    </citation>
    <scope>NUCLEOTIDE SEQUENCE [LARGE SCALE GENOMIC DNA]</scope>
    <source>
        <strain evidence="20">TM-1</strain>
    </source>
</reference>
<dbReference type="GO" id="GO:0006281">
    <property type="term" value="P:DNA repair"/>
    <property type="evidence" value="ECO:0007669"/>
    <property type="project" value="UniProtKB-KW"/>
</dbReference>
<dbReference type="InterPro" id="IPR011545">
    <property type="entry name" value="DEAD/DEAH_box_helicase_dom"/>
</dbReference>
<keyword evidence="6" id="KW-0378">Hydrolase</keyword>
<feature type="region of interest" description="Disordered" evidence="16">
    <location>
        <begin position="373"/>
        <end position="402"/>
    </location>
</feature>
<dbReference type="CDD" id="cd18794">
    <property type="entry name" value="SF2_C_RecQ"/>
    <property type="match status" value="1"/>
</dbReference>
<dbReference type="Pfam" id="PF00271">
    <property type="entry name" value="Helicase_C"/>
    <property type="match status" value="1"/>
</dbReference>
<evidence type="ECO:0000256" key="15">
    <source>
        <dbReference type="ARBA" id="ARBA00044550"/>
    </source>
</evidence>
<dbReference type="PROSITE" id="PS51194">
    <property type="entry name" value="HELICASE_CTER"/>
    <property type="match status" value="1"/>
</dbReference>
<evidence type="ECO:0000256" key="13">
    <source>
        <dbReference type="ARBA" id="ARBA00034808"/>
    </source>
</evidence>
<protein>
    <recommendedName>
        <fullName evidence="14">ATP-dependent DNA helicase RecQ</fullName>
        <ecNumber evidence="13">5.6.2.4</ecNumber>
    </recommendedName>
    <alternativeName>
        <fullName evidence="15">DNA 3'-5' helicase RecQ</fullName>
    </alternativeName>
</protein>
<evidence type="ECO:0000256" key="3">
    <source>
        <dbReference type="ARBA" id="ARBA00022723"/>
    </source>
</evidence>
<dbReference type="GO" id="GO:0009378">
    <property type="term" value="F:four-way junction helicase activity"/>
    <property type="evidence" value="ECO:0007669"/>
    <property type="project" value="TreeGrafter"/>
</dbReference>
<dbReference type="Gene3D" id="1.10.150.80">
    <property type="entry name" value="HRDC domain"/>
    <property type="match status" value="1"/>
</dbReference>
<dbReference type="PROSITE" id="PS50967">
    <property type="entry name" value="HRDC"/>
    <property type="match status" value="1"/>
</dbReference>
<dbReference type="FunFam" id="3.40.50.300:FF:000156">
    <property type="entry name" value="ATP-dependent DNA helicase recQ"/>
    <property type="match status" value="1"/>
</dbReference>
<dbReference type="SMART" id="SM00490">
    <property type="entry name" value="HELICc"/>
    <property type="match status" value="1"/>
</dbReference>
<dbReference type="InterPro" id="IPR044876">
    <property type="entry name" value="HRDC_dom_sf"/>
</dbReference>
<dbReference type="AlphaFoldDB" id="A0A0F3GLZ5"/>
<evidence type="ECO:0000256" key="5">
    <source>
        <dbReference type="ARBA" id="ARBA00022763"/>
    </source>
</evidence>
<evidence type="ECO:0000256" key="10">
    <source>
        <dbReference type="ARBA" id="ARBA00023204"/>
    </source>
</evidence>
<organism evidence="20 21">
    <name type="scientific">Candidatus Magnetobacterium bavaricum</name>
    <dbReference type="NCBI Taxonomy" id="29290"/>
    <lineage>
        <taxon>Bacteria</taxon>
        <taxon>Pseudomonadati</taxon>
        <taxon>Nitrospirota</taxon>
        <taxon>Thermodesulfovibrionia</taxon>
        <taxon>Thermodesulfovibrionales</taxon>
        <taxon>Candidatus Magnetobacteriaceae</taxon>
        <taxon>Candidatus Magnetobacterium</taxon>
    </lineage>
</organism>
<evidence type="ECO:0000313" key="21">
    <source>
        <dbReference type="Proteomes" id="UP000033423"/>
    </source>
</evidence>
<evidence type="ECO:0000256" key="1">
    <source>
        <dbReference type="ARBA" id="ARBA00001946"/>
    </source>
</evidence>
<dbReference type="NCBIfam" id="TIGR00614">
    <property type="entry name" value="recQ_fam"/>
    <property type="match status" value="1"/>
</dbReference>
<dbReference type="FunFam" id="1.10.150.80:FF:000002">
    <property type="entry name" value="ATP-dependent DNA helicase RecQ"/>
    <property type="match status" value="1"/>
</dbReference>
<comment type="similarity">
    <text evidence="2">Belongs to the helicase family. RecQ subfamily.</text>
</comment>
<keyword evidence="21" id="KW-1185">Reference proteome</keyword>
<dbReference type="InterPro" id="IPR004589">
    <property type="entry name" value="DNA_helicase_ATP-dep_RecQ"/>
</dbReference>
<proteinExistence type="inferred from homology"/>
<evidence type="ECO:0000256" key="9">
    <source>
        <dbReference type="ARBA" id="ARBA00023125"/>
    </source>
</evidence>
<evidence type="ECO:0000256" key="7">
    <source>
        <dbReference type="ARBA" id="ARBA00022806"/>
    </source>
</evidence>
<dbReference type="GO" id="GO:0005524">
    <property type="term" value="F:ATP binding"/>
    <property type="evidence" value="ECO:0007669"/>
    <property type="project" value="UniProtKB-KW"/>
</dbReference>
<dbReference type="GO" id="GO:0016787">
    <property type="term" value="F:hydrolase activity"/>
    <property type="evidence" value="ECO:0007669"/>
    <property type="project" value="UniProtKB-KW"/>
</dbReference>
<dbReference type="Pfam" id="PF00570">
    <property type="entry name" value="HRDC"/>
    <property type="match status" value="1"/>
</dbReference>
<keyword evidence="9" id="KW-0238">DNA-binding</keyword>
<dbReference type="GO" id="GO:0046872">
    <property type="term" value="F:metal ion binding"/>
    <property type="evidence" value="ECO:0007669"/>
    <property type="project" value="UniProtKB-KW"/>
</dbReference>
<evidence type="ECO:0000259" key="18">
    <source>
        <dbReference type="PROSITE" id="PS51192"/>
    </source>
</evidence>
<dbReference type="SMART" id="SM00487">
    <property type="entry name" value="DEXDc"/>
    <property type="match status" value="1"/>
</dbReference>
<dbReference type="InterPro" id="IPR010997">
    <property type="entry name" value="HRDC-like_sf"/>
</dbReference>
<dbReference type="InterPro" id="IPR001650">
    <property type="entry name" value="Helicase_C-like"/>
</dbReference>
<dbReference type="SUPFAM" id="SSF52540">
    <property type="entry name" value="P-loop containing nucleoside triphosphate hydrolases"/>
    <property type="match status" value="1"/>
</dbReference>
<evidence type="ECO:0000259" key="17">
    <source>
        <dbReference type="PROSITE" id="PS50967"/>
    </source>
</evidence>
<dbReference type="Pfam" id="PF00270">
    <property type="entry name" value="DEAD"/>
    <property type="match status" value="1"/>
</dbReference>
<keyword evidence="7 20" id="KW-0347">Helicase</keyword>
<evidence type="ECO:0000256" key="16">
    <source>
        <dbReference type="SAM" id="MobiDB-lite"/>
    </source>
</evidence>
<dbReference type="CDD" id="cd17920">
    <property type="entry name" value="DEXHc_RecQ"/>
    <property type="match status" value="1"/>
</dbReference>
<sequence length="478" mass="53672">MPTGGGKSLCFQMPAKLMQGTVVVISPLISLMKDQVDSAVASGLAAAYINSSLKGREAFETYRQMRGGQLELLYIAPERFAMPAFVETLKGISICLFAIDEAHCISEWGHDFRPDYLNLSAIVTHFPNVPIAAFTATATAKVQSDIIERLGLREPFVIRASFDRPNLFYQIRKKVDVETHIVDFINQRPSEAGIIYRASRNSVDTLTSSLIASGIRALPYHAGLPPEVRKRNQELFIRDETDVIVATIAFGMGIDKSNVRFVIHADLPKNIEAYYQETGRCGRDGAPATCILFYGRQDIMKLRYFINKIEDDNERAIAVEKMNQVIRYASNEFCRRRQLLGYFGERYPHNNCGTCDVCTDDVNTFQGVIEQSPPALRPAAKPPRPAPASSRPVSSPATVTGQGQTLFERLRVLRKRIADEQQLPPYVIFHDITLNEMCKYLPTNSEEFLSLTGVGQRKLQRYGSVFINEIRAYLAKQR</sequence>
<keyword evidence="10" id="KW-0234">DNA repair</keyword>
<keyword evidence="3" id="KW-0479">Metal-binding</keyword>
<evidence type="ECO:0000256" key="14">
    <source>
        <dbReference type="ARBA" id="ARBA00044535"/>
    </source>
</evidence>
<dbReference type="Proteomes" id="UP000033423">
    <property type="component" value="Unassembled WGS sequence"/>
</dbReference>
<feature type="domain" description="Helicase ATP-binding" evidence="18">
    <location>
        <begin position="1"/>
        <end position="156"/>
    </location>
</feature>
<feature type="compositionally biased region" description="Low complexity" evidence="16">
    <location>
        <begin position="387"/>
        <end position="397"/>
    </location>
</feature>
<dbReference type="GO" id="GO:0005694">
    <property type="term" value="C:chromosome"/>
    <property type="evidence" value="ECO:0007669"/>
    <property type="project" value="TreeGrafter"/>
</dbReference>
<feature type="domain" description="HRDC" evidence="17">
    <location>
        <begin position="400"/>
        <end position="478"/>
    </location>
</feature>
<keyword evidence="4" id="KW-0547">Nucleotide-binding</keyword>
<feature type="domain" description="Helicase C-terminal" evidence="19">
    <location>
        <begin position="176"/>
        <end position="326"/>
    </location>
</feature>
<dbReference type="GO" id="GO:0043138">
    <property type="term" value="F:3'-5' DNA helicase activity"/>
    <property type="evidence" value="ECO:0007669"/>
    <property type="project" value="UniProtKB-EC"/>
</dbReference>
<dbReference type="EC" id="5.6.2.4" evidence="13"/>
<comment type="cofactor">
    <cofactor evidence="1">
        <name>Mg(2+)</name>
        <dbReference type="ChEBI" id="CHEBI:18420"/>
    </cofactor>
</comment>
<evidence type="ECO:0000256" key="12">
    <source>
        <dbReference type="ARBA" id="ARBA00034617"/>
    </source>
</evidence>
<dbReference type="Pfam" id="PF16124">
    <property type="entry name" value="RecQ_Zn_bind"/>
    <property type="match status" value="1"/>
</dbReference>
<evidence type="ECO:0000256" key="2">
    <source>
        <dbReference type="ARBA" id="ARBA00005446"/>
    </source>
</evidence>
<accession>A0A0F3GLZ5</accession>
<dbReference type="EMBL" id="LACI01002121">
    <property type="protein sequence ID" value="KJU82906.1"/>
    <property type="molecule type" value="Genomic_DNA"/>
</dbReference>
<evidence type="ECO:0000256" key="11">
    <source>
        <dbReference type="ARBA" id="ARBA00023235"/>
    </source>
</evidence>